<keyword evidence="2" id="KW-1185">Reference proteome</keyword>
<comment type="caution">
    <text evidence="1">The sequence shown here is derived from an EMBL/GenBank/DDBJ whole genome shotgun (WGS) entry which is preliminary data.</text>
</comment>
<name>A0A9P7GGU8_9AGAR</name>
<gene>
    <name evidence="1" type="ORF">H0H81_012568</name>
</gene>
<evidence type="ECO:0000313" key="2">
    <source>
        <dbReference type="Proteomes" id="UP000717328"/>
    </source>
</evidence>
<sequence>MMNYRCEDVGLEEISKQVTQHGGVYAKKLERPVKVTYLLCSVTKKPGKSPPPASSVSLSDKTNTCRKTVPVHLSRTTNPASLPLYNALVPRHSRCVGLSSTGVATRYLAANSSKATLKPLPATHAPTIPSPSSPEAKRTCTVNHNTGESFQASSKACQWGIPVVIGGSVPGAGLVDDEGAVVAAQLVIVEEAPLDAIPAYDDSTDSFGVQQLDELKPRGVRVAHVARRSGNNG</sequence>
<reference evidence="1" key="2">
    <citation type="submission" date="2021-10" db="EMBL/GenBank/DDBJ databases">
        <title>Phylogenomics reveals ancestral predisposition of the termite-cultivated fungus Termitomyces towards a domesticated lifestyle.</title>
        <authorList>
            <person name="Auxier B."/>
            <person name="Grum-Grzhimaylo A."/>
            <person name="Cardenas M.E."/>
            <person name="Lodge J.D."/>
            <person name="Laessoe T."/>
            <person name="Pedersen O."/>
            <person name="Smith M.E."/>
            <person name="Kuyper T.W."/>
            <person name="Franco-Molano E.A."/>
            <person name="Baroni T.J."/>
            <person name="Aanen D.K."/>
        </authorList>
    </citation>
    <scope>NUCLEOTIDE SEQUENCE</scope>
    <source>
        <strain evidence="1">D49</strain>
    </source>
</reference>
<reference evidence="1" key="1">
    <citation type="submission" date="2021-02" db="EMBL/GenBank/DDBJ databases">
        <authorList>
            <person name="Nieuwenhuis M."/>
            <person name="Van De Peppel L.J.J."/>
        </authorList>
    </citation>
    <scope>NUCLEOTIDE SEQUENCE</scope>
    <source>
        <strain evidence="1">D49</strain>
    </source>
</reference>
<protein>
    <submittedName>
        <fullName evidence="1">Uncharacterized protein</fullName>
    </submittedName>
</protein>
<evidence type="ECO:0000313" key="1">
    <source>
        <dbReference type="EMBL" id="KAG5650334.1"/>
    </source>
</evidence>
<dbReference type="Proteomes" id="UP000717328">
    <property type="component" value="Unassembled WGS sequence"/>
</dbReference>
<dbReference type="EMBL" id="JABCKI010000479">
    <property type="protein sequence ID" value="KAG5650334.1"/>
    <property type="molecule type" value="Genomic_DNA"/>
</dbReference>
<dbReference type="AlphaFoldDB" id="A0A9P7GGU8"/>
<accession>A0A9P7GGU8</accession>
<proteinExistence type="predicted"/>
<organism evidence="1 2">
    <name type="scientific">Sphagnurus paluster</name>
    <dbReference type="NCBI Taxonomy" id="117069"/>
    <lineage>
        <taxon>Eukaryota</taxon>
        <taxon>Fungi</taxon>
        <taxon>Dikarya</taxon>
        <taxon>Basidiomycota</taxon>
        <taxon>Agaricomycotina</taxon>
        <taxon>Agaricomycetes</taxon>
        <taxon>Agaricomycetidae</taxon>
        <taxon>Agaricales</taxon>
        <taxon>Tricholomatineae</taxon>
        <taxon>Lyophyllaceae</taxon>
        <taxon>Sphagnurus</taxon>
    </lineage>
</organism>